<sequence length="983" mass="107248">MVGIKRIVAACLAGLCTQAAAQAGTTLTFADAADGQDGLQLAGPGAPPTILISTKEPGPAARAARDLAVDFGRVLGKNAAVSTTSTLPKSGDAPAIIVGTLGSSELIDQLVDAGQLNATAIEGKWEAYASQVVTGDGGKPVALAIAGSDARGTIFGIYDISQQIGVSPWHFWADVPPKKRQYIFAPTVSKVYGPPSVKYRGLFINDEAPALSNWVRGRFPSGNGGNSFTAPFYAHVLELILRLKGNYLWPAMWGKMFYMDDPQNGPQAHAYGVFVGTSHHEPMARSEAEQNRYCQPWDWTRNRANMQRFMTEGATRSKGWDTIYTVGMRGSGDAASATLNSRNLEEVIKWQQSTLTTTLGKPLEEIPQVWVMYKEVPGYWQRGMDVSEDVTLFWTDDNRGNIRRIPTAKENTRRGGAGMYYHFDYVGSPRNYKWINTIQLQKTWEQMHLAYDRGIKNIWIANVGDLKALELPLDHFMAMAYDMSKFSTSEDTGAYLVNWAAQQFTPNVAEATAQIMTTYGKLCARRKYEDLSTQFGFSTTEYDEAEANFQEWLDMLELATKTHDSLPDDATKISFWQMVLHPVRAGKNVFEIYTNAALGARYANERRLATNELADRARAAFEDDKALQRQFHSILGGKWNHMMDQTHIGYNNWQEPPSNSMPRLPTLPGGGSGFGVGIQGSGSSGGGRITTLPMTPFMAPAEKRWVDIFLRARGSLRYTIRTNVTFANVTNSDGSLTDSGPSQMRAVVDIDWTKAPVGRSAVELTVTSGSNTATVVVPLQNTPAPPDNFEGHIEANGVVSIEANHFVAISPNNSEVGYAVIPDYGRTLAGVKLWPVTVPVQTVGNGPALVYRFHTYSTTGQAKATVYLSSSENADSENANKYALSIDGKTPVVVQPTPNSPDAGSEPAGWTTAVIRNAWIRDSNLGNLGPGEHELKVWLLNPTMVLTKIVLDLGGVKNSELGPPESYRTCAGGVAMTDCRLNK</sequence>
<dbReference type="Gene3D" id="3.30.379.10">
    <property type="entry name" value="Chitobiase/beta-hexosaminidase domain 2-like"/>
    <property type="match status" value="1"/>
</dbReference>
<dbReference type="Gene3D" id="3.20.20.520">
    <property type="entry name" value="Glycosyl hydrolase family 115"/>
    <property type="match status" value="1"/>
</dbReference>
<keyword evidence="2" id="KW-0732">Signal</keyword>
<dbReference type="Pfam" id="PF17829">
    <property type="entry name" value="GH115_C"/>
    <property type="match status" value="1"/>
</dbReference>
<keyword evidence="1" id="KW-0378">Hydrolase</keyword>
<dbReference type="PANTHER" id="PTHR37842">
    <property type="match status" value="1"/>
</dbReference>
<accession>A0A175VP85</accession>
<dbReference type="AlphaFoldDB" id="A0A175VP85"/>
<dbReference type="GO" id="GO:0016787">
    <property type="term" value="F:hydrolase activity"/>
    <property type="evidence" value="ECO:0007669"/>
    <property type="project" value="UniProtKB-KW"/>
</dbReference>
<dbReference type="Gene3D" id="1.20.58.2150">
    <property type="match status" value="1"/>
</dbReference>
<keyword evidence="5" id="KW-1185">Reference proteome</keyword>
<dbReference type="InterPro" id="IPR031924">
    <property type="entry name" value="GH115"/>
</dbReference>
<evidence type="ECO:0000259" key="3">
    <source>
        <dbReference type="Pfam" id="PF17829"/>
    </source>
</evidence>
<proteinExistence type="predicted"/>
<dbReference type="InterPro" id="IPR042301">
    <property type="entry name" value="GH115_sf"/>
</dbReference>
<protein>
    <recommendedName>
        <fullName evidence="3">Gylcosyl hydrolase 115 C-terminal domain-containing protein</fullName>
    </recommendedName>
</protein>
<reference evidence="4 5" key="1">
    <citation type="journal article" date="2016" name="Genome Announc.">
        <title>Genome Sequence of Madurella mycetomatis mm55, Isolated from a Human Mycetoma Case in Sudan.</title>
        <authorList>
            <person name="Smit S."/>
            <person name="Derks M.F."/>
            <person name="Bervoets S."/>
            <person name="Fahal A."/>
            <person name="van Leeuwen W."/>
            <person name="van Belkum A."/>
            <person name="van de Sande W.W."/>
        </authorList>
    </citation>
    <scope>NUCLEOTIDE SEQUENCE [LARGE SCALE GENOMIC DNA]</scope>
    <source>
        <strain evidence="5">mm55</strain>
    </source>
</reference>
<dbReference type="Proteomes" id="UP000078237">
    <property type="component" value="Unassembled WGS sequence"/>
</dbReference>
<dbReference type="VEuPathDB" id="FungiDB:MMYC01_210454"/>
<feature type="chain" id="PRO_5008043140" description="Gylcosyl hydrolase 115 C-terminal domain-containing protein" evidence="2">
    <location>
        <begin position="24"/>
        <end position="983"/>
    </location>
</feature>
<evidence type="ECO:0000256" key="1">
    <source>
        <dbReference type="ARBA" id="ARBA00022801"/>
    </source>
</evidence>
<evidence type="ECO:0000313" key="4">
    <source>
        <dbReference type="EMBL" id="KXX73307.1"/>
    </source>
</evidence>
<evidence type="ECO:0000313" key="5">
    <source>
        <dbReference type="Proteomes" id="UP000078237"/>
    </source>
</evidence>
<dbReference type="InterPro" id="IPR029018">
    <property type="entry name" value="Hex-like_dom2"/>
</dbReference>
<comment type="caution">
    <text evidence="4">The sequence shown here is derived from an EMBL/GenBank/DDBJ whole genome shotgun (WGS) entry which is preliminary data.</text>
</comment>
<evidence type="ECO:0000256" key="2">
    <source>
        <dbReference type="SAM" id="SignalP"/>
    </source>
</evidence>
<dbReference type="Gene3D" id="2.60.120.1620">
    <property type="match status" value="1"/>
</dbReference>
<feature type="signal peptide" evidence="2">
    <location>
        <begin position="1"/>
        <end position="23"/>
    </location>
</feature>
<dbReference type="SUPFAM" id="SSF55545">
    <property type="entry name" value="beta-N-acetylhexosaminidase-like domain"/>
    <property type="match status" value="1"/>
</dbReference>
<dbReference type="EMBL" id="LCTW02000497">
    <property type="protein sequence ID" value="KXX73307.1"/>
    <property type="molecule type" value="Genomic_DNA"/>
</dbReference>
<feature type="domain" description="Gylcosyl hydrolase 115 C-terminal" evidence="3">
    <location>
        <begin position="791"/>
        <end position="965"/>
    </location>
</feature>
<dbReference type="STRING" id="100816.A0A175VP85"/>
<dbReference type="PANTHER" id="PTHR37842:SF2">
    <property type="entry name" value="GYLCOSYL HYDROLASE 115 C-TERMINAL DOMAIN-CONTAINING PROTEIN"/>
    <property type="match status" value="1"/>
</dbReference>
<organism evidence="4 5">
    <name type="scientific">Madurella mycetomatis</name>
    <dbReference type="NCBI Taxonomy" id="100816"/>
    <lineage>
        <taxon>Eukaryota</taxon>
        <taxon>Fungi</taxon>
        <taxon>Dikarya</taxon>
        <taxon>Ascomycota</taxon>
        <taxon>Pezizomycotina</taxon>
        <taxon>Sordariomycetes</taxon>
        <taxon>Sordariomycetidae</taxon>
        <taxon>Sordariales</taxon>
        <taxon>Sordariales incertae sedis</taxon>
        <taxon>Madurella</taxon>
    </lineage>
</organism>
<gene>
    <name evidence="4" type="ORF">MMYC01_210454</name>
</gene>
<dbReference type="OrthoDB" id="4849794at2759"/>
<dbReference type="Pfam" id="PF15979">
    <property type="entry name" value="Glyco_hydro_115"/>
    <property type="match status" value="1"/>
</dbReference>
<dbReference type="InterPro" id="IPR041437">
    <property type="entry name" value="GH115_C"/>
</dbReference>
<name>A0A175VP85_9PEZI</name>